<dbReference type="SUPFAM" id="SSF51182">
    <property type="entry name" value="RmlC-like cupins"/>
    <property type="match status" value="1"/>
</dbReference>
<dbReference type="PANTHER" id="PTHR21047">
    <property type="entry name" value="DTDP-6-DEOXY-D-GLUCOSE-3,5 EPIMERASE"/>
    <property type="match status" value="1"/>
</dbReference>
<proteinExistence type="inferred from homology"/>
<dbReference type="Gene3D" id="2.60.120.10">
    <property type="entry name" value="Jelly Rolls"/>
    <property type="match status" value="1"/>
</dbReference>
<evidence type="ECO:0000256" key="1">
    <source>
        <dbReference type="ARBA" id="ARBA00001298"/>
    </source>
</evidence>
<dbReference type="NCBIfam" id="TIGR01221">
    <property type="entry name" value="rmlC"/>
    <property type="match status" value="1"/>
</dbReference>
<accession>A0A450U3W9</accession>
<organism evidence="8">
    <name type="scientific">Candidatus Kentrum sp. FW</name>
    <dbReference type="NCBI Taxonomy" id="2126338"/>
    <lineage>
        <taxon>Bacteria</taxon>
        <taxon>Pseudomonadati</taxon>
        <taxon>Pseudomonadota</taxon>
        <taxon>Gammaproteobacteria</taxon>
        <taxon>Candidatus Kentrum</taxon>
    </lineage>
</organism>
<feature type="site" description="Participates in a stacking interaction with the thymidine ring of dTDP-4-oxo-6-deoxyglucose" evidence="6">
    <location>
        <position position="138"/>
    </location>
</feature>
<dbReference type="GO" id="GO:0005829">
    <property type="term" value="C:cytosol"/>
    <property type="evidence" value="ECO:0007669"/>
    <property type="project" value="TreeGrafter"/>
</dbReference>
<feature type="active site" description="Proton acceptor" evidence="5">
    <location>
        <position position="62"/>
    </location>
</feature>
<dbReference type="PANTHER" id="PTHR21047:SF2">
    <property type="entry name" value="THYMIDINE DIPHOSPHO-4-KETO-RHAMNOSE 3,5-EPIMERASE"/>
    <property type="match status" value="1"/>
</dbReference>
<dbReference type="UniPathway" id="UPA00124"/>
<keyword evidence="7" id="KW-0413">Isomerase</keyword>
<protein>
    <recommendedName>
        <fullName evidence="4 7">dTDP-4-dehydrorhamnose 3,5-epimerase</fullName>
        <ecNumber evidence="3 7">5.1.3.13</ecNumber>
    </recommendedName>
    <alternativeName>
        <fullName evidence="7">Thymidine diphospho-4-keto-rhamnose 3,5-epimerase</fullName>
    </alternativeName>
</protein>
<sequence>MIFTPLSLAGAFRIDLEKLQDERGFFARGFCAREFRSHNLETHWEQMNISFNKRKGTLRGLHFQRSPAAEVKVVRCPRGAVWDVIVDLRAGSGDYGRWCGIELTSENRAMVYVPEGFAHGFQTLQPETEVQYFHSVAYSPEHEGGVNADDPDLNINWPLPVMDISHRDRMLPFLKRMEPLSP</sequence>
<feature type="active site" description="Proton donor" evidence="5">
    <location>
        <position position="132"/>
    </location>
</feature>
<dbReference type="InterPro" id="IPR000888">
    <property type="entry name" value="RmlC-like"/>
</dbReference>
<dbReference type="Pfam" id="PF00908">
    <property type="entry name" value="dTDP_sugar_isom"/>
    <property type="match status" value="1"/>
</dbReference>
<dbReference type="GO" id="GO:0008830">
    <property type="term" value="F:dTDP-4-dehydrorhamnose 3,5-epimerase activity"/>
    <property type="evidence" value="ECO:0007669"/>
    <property type="project" value="UniProtKB-UniRule"/>
</dbReference>
<evidence type="ECO:0000256" key="5">
    <source>
        <dbReference type="PIRSR" id="PIRSR600888-1"/>
    </source>
</evidence>
<comment type="function">
    <text evidence="2 7">Catalyzes the epimerization of the C3' and C5'positions of dTDP-6-deoxy-D-xylo-4-hexulose, forming dTDP-6-deoxy-L-lyxo-4-hexulose.</text>
</comment>
<reference evidence="8" key="1">
    <citation type="submission" date="2019-02" db="EMBL/GenBank/DDBJ databases">
        <authorList>
            <person name="Gruber-Vodicka R. H."/>
            <person name="Seah K. B. B."/>
        </authorList>
    </citation>
    <scope>NUCLEOTIDE SEQUENCE</scope>
    <source>
        <strain evidence="8">BECK_BZ131</strain>
    </source>
</reference>
<comment type="similarity">
    <text evidence="7">Belongs to the dTDP-4-dehydrorhamnose 3,5-epimerase family.</text>
</comment>
<evidence type="ECO:0000256" key="7">
    <source>
        <dbReference type="RuleBase" id="RU364069"/>
    </source>
</evidence>
<dbReference type="AlphaFoldDB" id="A0A450U3W9"/>
<evidence type="ECO:0000256" key="2">
    <source>
        <dbReference type="ARBA" id="ARBA00001997"/>
    </source>
</evidence>
<dbReference type="InterPro" id="IPR014710">
    <property type="entry name" value="RmlC-like_jellyroll"/>
</dbReference>
<dbReference type="EMBL" id="CAADFE010000145">
    <property type="protein sequence ID" value="VFJ77879.1"/>
    <property type="molecule type" value="Genomic_DNA"/>
</dbReference>
<dbReference type="GO" id="GO:0000271">
    <property type="term" value="P:polysaccharide biosynthetic process"/>
    <property type="evidence" value="ECO:0007669"/>
    <property type="project" value="TreeGrafter"/>
</dbReference>
<comment type="pathway">
    <text evidence="7">Carbohydrate biosynthesis; dTDP-L-rhamnose biosynthesis.</text>
</comment>
<gene>
    <name evidence="8" type="ORF">BECKFW1821C_GA0114237_11453</name>
</gene>
<dbReference type="GO" id="GO:0019305">
    <property type="term" value="P:dTDP-rhamnose biosynthetic process"/>
    <property type="evidence" value="ECO:0007669"/>
    <property type="project" value="UniProtKB-UniRule"/>
</dbReference>
<comment type="subunit">
    <text evidence="7">Homodimer.</text>
</comment>
<comment type="catalytic activity">
    <reaction evidence="1 7">
        <text>dTDP-4-dehydro-6-deoxy-alpha-D-glucose = dTDP-4-dehydro-beta-L-rhamnose</text>
        <dbReference type="Rhea" id="RHEA:16969"/>
        <dbReference type="ChEBI" id="CHEBI:57649"/>
        <dbReference type="ChEBI" id="CHEBI:62830"/>
        <dbReference type="EC" id="5.1.3.13"/>
    </reaction>
</comment>
<name>A0A450U3W9_9GAMM</name>
<evidence type="ECO:0000256" key="4">
    <source>
        <dbReference type="ARBA" id="ARBA00019595"/>
    </source>
</evidence>
<dbReference type="InterPro" id="IPR011051">
    <property type="entry name" value="RmlC_Cupin_sf"/>
</dbReference>
<evidence type="ECO:0000256" key="3">
    <source>
        <dbReference type="ARBA" id="ARBA00012098"/>
    </source>
</evidence>
<dbReference type="EC" id="5.1.3.13" evidence="3 7"/>
<dbReference type="CDD" id="cd00438">
    <property type="entry name" value="cupin_RmlC"/>
    <property type="match status" value="1"/>
</dbReference>
<evidence type="ECO:0000256" key="6">
    <source>
        <dbReference type="PIRSR" id="PIRSR600888-3"/>
    </source>
</evidence>
<evidence type="ECO:0000313" key="8">
    <source>
        <dbReference type="EMBL" id="VFJ77879.1"/>
    </source>
</evidence>